<feature type="domain" description="Major facilitator superfamily (MFS) profile" evidence="4">
    <location>
        <begin position="155"/>
        <end position="352"/>
    </location>
</feature>
<feature type="transmembrane region" description="Helical" evidence="3">
    <location>
        <begin position="251"/>
        <end position="274"/>
    </location>
</feature>
<evidence type="ECO:0000259" key="4">
    <source>
        <dbReference type="PROSITE" id="PS50850"/>
    </source>
</evidence>
<feature type="transmembrane region" description="Helical" evidence="3">
    <location>
        <begin position="281"/>
        <end position="300"/>
    </location>
</feature>
<feature type="transmembrane region" description="Helical" evidence="3">
    <location>
        <begin position="312"/>
        <end position="334"/>
    </location>
</feature>
<organism evidence="5 6">
    <name type="scientific">Cryptolaemus montrouzieri</name>
    <dbReference type="NCBI Taxonomy" id="559131"/>
    <lineage>
        <taxon>Eukaryota</taxon>
        <taxon>Metazoa</taxon>
        <taxon>Ecdysozoa</taxon>
        <taxon>Arthropoda</taxon>
        <taxon>Hexapoda</taxon>
        <taxon>Insecta</taxon>
        <taxon>Pterygota</taxon>
        <taxon>Neoptera</taxon>
        <taxon>Endopterygota</taxon>
        <taxon>Coleoptera</taxon>
        <taxon>Polyphaga</taxon>
        <taxon>Cucujiformia</taxon>
        <taxon>Coccinelloidea</taxon>
        <taxon>Coccinellidae</taxon>
        <taxon>Scymninae</taxon>
        <taxon>Scymnini</taxon>
        <taxon>Cryptolaemus</taxon>
    </lineage>
</organism>
<comment type="subcellular location">
    <subcellularLocation>
        <location evidence="1">Membrane</location>
        <topology evidence="1">Multi-pass membrane protein</topology>
    </subcellularLocation>
</comment>
<evidence type="ECO:0000256" key="3">
    <source>
        <dbReference type="SAM" id="Phobius"/>
    </source>
</evidence>
<dbReference type="PANTHER" id="PTHR11360">
    <property type="entry name" value="MONOCARBOXYLATE TRANSPORTER"/>
    <property type="match status" value="1"/>
</dbReference>
<feature type="transmembrane region" description="Helical" evidence="3">
    <location>
        <begin position="192"/>
        <end position="212"/>
    </location>
</feature>
<sequence length="352" mass="39112">MTNGQMHRPHSVAHLSLPKSSSHKYEQNGNIPISNKMRNKHGSRMAFSQPMLAMGSRNPYGSQHLRKHGPLDKPDVFYQGSLLNIPSYKSKLDLKHRTGEETSFLERKSSISYRKRKHEDDDEEVQPTLCGIACSAETRETMKEMMDFSLFRDVIFILFTISNFLTSIGFNIPYVYLVPRAKSLGLTARDGAILIAVVGIANTIGRIVLGYLSDKAWVNRLHVYNWSLTVCGISTMLSAFCTDFTSLCIYASVFGCTIGVYVGLTSVILVDLLGLDRLTNAFGLLLLFQGIASLVGPPIGGALYDLWLSYDYAFYLSGATVAMSGLMLFIIPPVQRCLEKKNRKSGTLPTEI</sequence>
<name>A0ABD2NQA6_9CUCU</name>
<dbReference type="GO" id="GO:0016020">
    <property type="term" value="C:membrane"/>
    <property type="evidence" value="ECO:0007669"/>
    <property type="project" value="UniProtKB-SubCell"/>
</dbReference>
<comment type="caution">
    <text evidence="5">The sequence shown here is derived from an EMBL/GenBank/DDBJ whole genome shotgun (WGS) entry which is preliminary data.</text>
</comment>
<dbReference type="EMBL" id="JABFTP020000144">
    <property type="protein sequence ID" value="KAL3280632.1"/>
    <property type="molecule type" value="Genomic_DNA"/>
</dbReference>
<evidence type="ECO:0000313" key="6">
    <source>
        <dbReference type="Proteomes" id="UP001516400"/>
    </source>
</evidence>
<proteinExistence type="predicted"/>
<dbReference type="FunFam" id="1.20.1250.20:FF:000398">
    <property type="entry name" value="Monocarboxylate transporter 14"/>
    <property type="match status" value="1"/>
</dbReference>
<dbReference type="Gene3D" id="1.20.1250.20">
    <property type="entry name" value="MFS general substrate transporter like domains"/>
    <property type="match status" value="1"/>
</dbReference>
<accession>A0ABD2NQA6</accession>
<dbReference type="AlphaFoldDB" id="A0ABD2NQA6"/>
<feature type="region of interest" description="Disordered" evidence="2">
    <location>
        <begin position="1"/>
        <end position="39"/>
    </location>
</feature>
<reference evidence="5 6" key="1">
    <citation type="journal article" date="2021" name="BMC Biol.">
        <title>Horizontally acquired antibacterial genes associated with adaptive radiation of ladybird beetles.</title>
        <authorList>
            <person name="Li H.S."/>
            <person name="Tang X.F."/>
            <person name="Huang Y.H."/>
            <person name="Xu Z.Y."/>
            <person name="Chen M.L."/>
            <person name="Du X.Y."/>
            <person name="Qiu B.Y."/>
            <person name="Chen P.T."/>
            <person name="Zhang W."/>
            <person name="Slipinski A."/>
            <person name="Escalona H.E."/>
            <person name="Waterhouse R.M."/>
            <person name="Zwick A."/>
            <person name="Pang H."/>
        </authorList>
    </citation>
    <scope>NUCLEOTIDE SEQUENCE [LARGE SCALE GENOMIC DNA]</scope>
    <source>
        <strain evidence="5">SYSU2018</strain>
    </source>
</reference>
<dbReference type="InterPro" id="IPR036259">
    <property type="entry name" value="MFS_trans_sf"/>
</dbReference>
<feature type="transmembrane region" description="Helical" evidence="3">
    <location>
        <begin position="150"/>
        <end position="172"/>
    </location>
</feature>
<keyword evidence="6" id="KW-1185">Reference proteome</keyword>
<dbReference type="PANTHER" id="PTHR11360:SF284">
    <property type="entry name" value="EG:103B4.3 PROTEIN-RELATED"/>
    <property type="match status" value="1"/>
</dbReference>
<dbReference type="SUPFAM" id="SSF103473">
    <property type="entry name" value="MFS general substrate transporter"/>
    <property type="match status" value="1"/>
</dbReference>
<protein>
    <recommendedName>
        <fullName evidence="4">Major facilitator superfamily (MFS) profile domain-containing protein</fullName>
    </recommendedName>
</protein>
<dbReference type="PROSITE" id="PS50850">
    <property type="entry name" value="MFS"/>
    <property type="match status" value="1"/>
</dbReference>
<gene>
    <name evidence="5" type="ORF">HHI36_003868</name>
</gene>
<evidence type="ECO:0000313" key="5">
    <source>
        <dbReference type="EMBL" id="KAL3280632.1"/>
    </source>
</evidence>
<keyword evidence="3" id="KW-0472">Membrane</keyword>
<evidence type="ECO:0000256" key="1">
    <source>
        <dbReference type="ARBA" id="ARBA00004141"/>
    </source>
</evidence>
<evidence type="ECO:0000256" key="2">
    <source>
        <dbReference type="SAM" id="MobiDB-lite"/>
    </source>
</evidence>
<keyword evidence="3" id="KW-0812">Transmembrane</keyword>
<dbReference type="Pfam" id="PF07690">
    <property type="entry name" value="MFS_1"/>
    <property type="match status" value="1"/>
</dbReference>
<feature type="transmembrane region" description="Helical" evidence="3">
    <location>
        <begin position="224"/>
        <end position="245"/>
    </location>
</feature>
<dbReference type="Proteomes" id="UP001516400">
    <property type="component" value="Unassembled WGS sequence"/>
</dbReference>
<dbReference type="InterPro" id="IPR011701">
    <property type="entry name" value="MFS"/>
</dbReference>
<keyword evidence="3" id="KW-1133">Transmembrane helix</keyword>
<dbReference type="InterPro" id="IPR020846">
    <property type="entry name" value="MFS_dom"/>
</dbReference>
<dbReference type="InterPro" id="IPR050327">
    <property type="entry name" value="Proton-linked_MCT"/>
</dbReference>